<dbReference type="InterPro" id="IPR001227">
    <property type="entry name" value="Ac_transferase_dom_sf"/>
</dbReference>
<dbReference type="GO" id="GO:0004312">
    <property type="term" value="F:fatty acid synthase activity"/>
    <property type="evidence" value="ECO:0007669"/>
    <property type="project" value="TreeGrafter"/>
</dbReference>
<feature type="domain" description="Carrier" evidence="10">
    <location>
        <begin position="2388"/>
        <end position="2462"/>
    </location>
</feature>
<evidence type="ECO:0000256" key="3">
    <source>
        <dbReference type="ARBA" id="ARBA00022553"/>
    </source>
</evidence>
<evidence type="ECO:0000259" key="10">
    <source>
        <dbReference type="PROSITE" id="PS50075"/>
    </source>
</evidence>
<dbReference type="SUPFAM" id="SSF51735">
    <property type="entry name" value="NAD(P)-binding Rossmann-fold domains"/>
    <property type="match status" value="3"/>
</dbReference>
<organism evidence="13 14">
    <name type="scientific">Streptomyces fumanus</name>
    <dbReference type="NCBI Taxonomy" id="67302"/>
    <lineage>
        <taxon>Bacteria</taxon>
        <taxon>Bacillati</taxon>
        <taxon>Actinomycetota</taxon>
        <taxon>Actinomycetes</taxon>
        <taxon>Kitasatosporales</taxon>
        <taxon>Streptomycetaceae</taxon>
        <taxon>Streptomyces</taxon>
    </lineage>
</organism>
<keyword evidence="5" id="KW-0521">NADP</keyword>
<evidence type="ECO:0000313" key="14">
    <source>
        <dbReference type="Proteomes" id="UP000630718"/>
    </source>
</evidence>
<dbReference type="Gene3D" id="3.40.50.150">
    <property type="entry name" value="Vaccinia Virus protein VP39"/>
    <property type="match status" value="1"/>
</dbReference>
<comment type="caution">
    <text evidence="13">The sequence shown here is derived from an EMBL/GenBank/DDBJ whole genome shotgun (WGS) entry which is preliminary data.</text>
</comment>
<dbReference type="PANTHER" id="PTHR43775:SF37">
    <property type="entry name" value="SI:DKEY-61P9.11"/>
    <property type="match status" value="1"/>
</dbReference>
<evidence type="ECO:0000256" key="8">
    <source>
        <dbReference type="ARBA" id="ARBA00023315"/>
    </source>
</evidence>
<dbReference type="SMART" id="SM00829">
    <property type="entry name" value="PKS_ER"/>
    <property type="match status" value="1"/>
</dbReference>
<evidence type="ECO:0000313" key="13">
    <source>
        <dbReference type="EMBL" id="GHE88849.1"/>
    </source>
</evidence>
<dbReference type="SUPFAM" id="SSF53335">
    <property type="entry name" value="S-adenosyl-L-methionine-dependent methyltransferases"/>
    <property type="match status" value="1"/>
</dbReference>
<dbReference type="GO" id="GO:0031177">
    <property type="term" value="F:phosphopantetheine binding"/>
    <property type="evidence" value="ECO:0007669"/>
    <property type="project" value="InterPro"/>
</dbReference>
<dbReference type="InterPro" id="IPR057326">
    <property type="entry name" value="KR_dom"/>
</dbReference>
<dbReference type="Gene3D" id="3.30.70.3290">
    <property type="match status" value="1"/>
</dbReference>
<dbReference type="InterPro" id="IPR020843">
    <property type="entry name" value="ER"/>
</dbReference>
<comment type="pathway">
    <text evidence="1">Antibiotic biosynthesis.</text>
</comment>
<keyword evidence="7" id="KW-0511">Multifunctional enzyme</keyword>
<dbReference type="Pfam" id="PF02801">
    <property type="entry name" value="Ketoacyl-synt_C"/>
    <property type="match status" value="1"/>
</dbReference>
<dbReference type="InterPro" id="IPR014043">
    <property type="entry name" value="Acyl_transferase_dom"/>
</dbReference>
<dbReference type="Pfam" id="PF21089">
    <property type="entry name" value="PKS_DH_N"/>
    <property type="match status" value="1"/>
</dbReference>
<dbReference type="InterPro" id="IPR013154">
    <property type="entry name" value="ADH-like_N"/>
</dbReference>
<dbReference type="InterPro" id="IPR011032">
    <property type="entry name" value="GroES-like_sf"/>
</dbReference>
<keyword evidence="2" id="KW-0596">Phosphopantetheine</keyword>
<dbReference type="InterPro" id="IPR020841">
    <property type="entry name" value="PKS_Beta-ketoAc_synthase_dom"/>
</dbReference>
<dbReference type="InterPro" id="IPR009081">
    <property type="entry name" value="PP-bd_ACP"/>
</dbReference>
<dbReference type="InterPro" id="IPR014031">
    <property type="entry name" value="Ketoacyl_synth_C"/>
</dbReference>
<dbReference type="Proteomes" id="UP000630718">
    <property type="component" value="Unassembled WGS sequence"/>
</dbReference>
<dbReference type="InterPro" id="IPR049900">
    <property type="entry name" value="PKS_mFAS_DH"/>
</dbReference>
<dbReference type="Pfam" id="PF00107">
    <property type="entry name" value="ADH_zinc_N"/>
    <property type="match status" value="1"/>
</dbReference>
<keyword evidence="8" id="KW-0012">Acyltransferase</keyword>
<dbReference type="SUPFAM" id="SSF52151">
    <property type="entry name" value="FabD/lysophospholipase-like"/>
    <property type="match status" value="1"/>
</dbReference>
<dbReference type="CDD" id="cd00833">
    <property type="entry name" value="PKS"/>
    <property type="match status" value="1"/>
</dbReference>
<dbReference type="SUPFAM" id="SSF47336">
    <property type="entry name" value="ACP-like"/>
    <property type="match status" value="1"/>
</dbReference>
<dbReference type="Gene3D" id="1.10.1200.10">
    <property type="entry name" value="ACP-like"/>
    <property type="match status" value="1"/>
</dbReference>
<dbReference type="EMBL" id="BNBI01000002">
    <property type="protein sequence ID" value="GHE88849.1"/>
    <property type="molecule type" value="Genomic_DNA"/>
</dbReference>
<dbReference type="PROSITE" id="PS52019">
    <property type="entry name" value="PKS_MFAS_DH"/>
    <property type="match status" value="1"/>
</dbReference>
<dbReference type="Gene3D" id="3.40.366.10">
    <property type="entry name" value="Malonyl-Coenzyme A Acyl Carrier Protein, domain 2"/>
    <property type="match status" value="1"/>
</dbReference>
<dbReference type="SUPFAM" id="SSF50129">
    <property type="entry name" value="GroES-like"/>
    <property type="match status" value="1"/>
</dbReference>
<dbReference type="InterPro" id="IPR050091">
    <property type="entry name" value="PKS_NRPS_Biosynth_Enz"/>
</dbReference>
<dbReference type="InterPro" id="IPR020806">
    <property type="entry name" value="PKS_PP-bd"/>
</dbReference>
<reference evidence="13" key="2">
    <citation type="submission" date="2020-09" db="EMBL/GenBank/DDBJ databases">
        <authorList>
            <person name="Sun Q."/>
            <person name="Ohkuma M."/>
        </authorList>
    </citation>
    <scope>NUCLEOTIDE SEQUENCE</scope>
    <source>
        <strain evidence="13">JCM 4477</strain>
    </source>
</reference>
<dbReference type="GO" id="GO:0017000">
    <property type="term" value="P:antibiotic biosynthetic process"/>
    <property type="evidence" value="ECO:0007669"/>
    <property type="project" value="UniProtKB-KW"/>
</dbReference>
<evidence type="ECO:0000259" key="12">
    <source>
        <dbReference type="PROSITE" id="PS52019"/>
    </source>
</evidence>
<evidence type="ECO:0000256" key="4">
    <source>
        <dbReference type="ARBA" id="ARBA00022679"/>
    </source>
</evidence>
<dbReference type="Pfam" id="PF00698">
    <property type="entry name" value="Acyl_transf_1"/>
    <property type="match status" value="1"/>
</dbReference>
<dbReference type="FunFam" id="3.40.366.10:FF:000002">
    <property type="entry name" value="Probable polyketide synthase 2"/>
    <property type="match status" value="1"/>
</dbReference>
<dbReference type="PROSITE" id="PS00606">
    <property type="entry name" value="KS3_1"/>
    <property type="match status" value="1"/>
</dbReference>
<dbReference type="Pfam" id="PF14765">
    <property type="entry name" value="PS-DH"/>
    <property type="match status" value="1"/>
</dbReference>
<keyword evidence="3" id="KW-0597">Phosphoprotein</keyword>
<proteinExistence type="predicted"/>
<dbReference type="InterPro" id="IPR036291">
    <property type="entry name" value="NAD(P)-bd_dom_sf"/>
</dbReference>
<feature type="region of interest" description="N-terminal hotdog fold" evidence="9">
    <location>
        <begin position="899"/>
        <end position="1019"/>
    </location>
</feature>
<dbReference type="GO" id="GO:0004315">
    <property type="term" value="F:3-oxoacyl-[acyl-carrier-protein] synthase activity"/>
    <property type="evidence" value="ECO:0007669"/>
    <property type="project" value="InterPro"/>
</dbReference>
<dbReference type="Pfam" id="PF08240">
    <property type="entry name" value="ADH_N"/>
    <property type="match status" value="1"/>
</dbReference>
<dbReference type="PANTHER" id="PTHR43775">
    <property type="entry name" value="FATTY ACID SYNTHASE"/>
    <property type="match status" value="1"/>
</dbReference>
<feature type="domain" description="PKS/mFAS DH" evidence="12">
    <location>
        <begin position="899"/>
        <end position="1173"/>
    </location>
</feature>
<dbReference type="SMART" id="SM00823">
    <property type="entry name" value="PKS_PP"/>
    <property type="match status" value="1"/>
</dbReference>
<dbReference type="SMART" id="SM00822">
    <property type="entry name" value="PKS_KR"/>
    <property type="match status" value="1"/>
</dbReference>
<dbReference type="Gene3D" id="3.10.129.110">
    <property type="entry name" value="Polyketide synthase dehydratase"/>
    <property type="match status" value="1"/>
</dbReference>
<dbReference type="Pfam" id="PF00109">
    <property type="entry name" value="ketoacyl-synt"/>
    <property type="match status" value="1"/>
</dbReference>
<dbReference type="InterPro" id="IPR013217">
    <property type="entry name" value="Methyltransf_12"/>
</dbReference>
<dbReference type="InterPro" id="IPR016035">
    <property type="entry name" value="Acyl_Trfase/lysoPLipase"/>
</dbReference>
<dbReference type="GO" id="GO:0006633">
    <property type="term" value="P:fatty acid biosynthetic process"/>
    <property type="evidence" value="ECO:0007669"/>
    <property type="project" value="InterPro"/>
</dbReference>
<feature type="region of interest" description="C-terminal hotdog fold" evidence="9">
    <location>
        <begin position="1033"/>
        <end position="1173"/>
    </location>
</feature>
<dbReference type="RefSeq" id="WP_190202933.1">
    <property type="nucleotide sequence ID" value="NZ_BNBI01000002.1"/>
</dbReference>
<keyword evidence="6" id="KW-0045">Antibiotic biosynthesis</keyword>
<reference evidence="13" key="1">
    <citation type="journal article" date="2014" name="Int. J. Syst. Evol. Microbiol.">
        <title>Complete genome sequence of Corynebacterium casei LMG S-19264T (=DSM 44701T), isolated from a smear-ripened cheese.</title>
        <authorList>
            <consortium name="US DOE Joint Genome Institute (JGI-PGF)"/>
            <person name="Walter F."/>
            <person name="Albersmeier A."/>
            <person name="Kalinowski J."/>
            <person name="Ruckert C."/>
        </authorList>
    </citation>
    <scope>NUCLEOTIDE SEQUENCE</scope>
    <source>
        <strain evidence="13">JCM 4477</strain>
    </source>
</reference>
<sequence length="2472" mass="260008">MRASARTTEPIAVVGASCRLPGGIASLHDLWSALELRLDLVTSVPGDRFPVDRFTDASRRRPSRAYTAAGGFLDDVSGFDTAYFGISPREAAVMDPQQRLLLEVAAEAVDDAGASPRAMAGSDTAVVIGGSSRDYEQLQTVVGGRADPHSLPGLASCNLANRLSYAFDWHGMSTAVDTACSSALTAVHQACEILRHGRARAALAGGVQVLLSPTSFIGFSAAGMLSPTGRCRPFSAAADGFVRSEGAGVVLLKRLTDAVADADRIHGLILASGVNSDGRTPGLVLPSESAQYSLITQVYGEAGIDADHLGYLEAHGTGTPVGDPIECSAVGRALGTRRRGGALPVGSVKGNLGHLEAAAGMPGLFKALLVLRHRRIPATVNAEPLSTDIDFAALGLRPVVEPEDLAGLQRPLAGVNSFGFGGANAHLVLAPAPDAPARPAVRPAAGAVPVVVSARTPEAVAEAAERMAQHVESAAPEDFYDIAYTSTERRDRHEYATAVLAATPAEAARALHRAALDPDAALPAVSGGDGPARCRPVFVFSGNGAQWPGMGVALLDAEPAFREAVDEADELLSPQLGWSVSEELRRSARQSRLDRTEVAQPLLFAVQTGLVRVLAGLGIHAEAAVGHSIGEVAAAHAAGALDLPAACRVVVERSRAQAATAGTGRMAAVGLGADDLAKELVAYGPRLEIAGVNSPRDCTVAGDRRALAQLGGELTARGVFFRELDLDYAFHSRAMDPIKDGLLDALAALPTREHRIPFVSTVTGAPLPGHRLTASYWWRNVRKPVLFDQAVRALLEQGPAVFLEIGPHSVLTSYLRRDRGTSVPRPGVVAVCRRHEDGPDAVRAAAAAAVALGVRTTPGHFPEPGRVTTLPAYPWQRERCWRGSPQDWEVLVGDRALAHPLLGQPLPIAQPAWCQEVDTGRLPWLADHRVGKVVVMPVMAFAEGAAAAGRRHFDAPVELTDLHVVQALTLMHGTDTRDLQMQTTLSPEDGIVRIASRPDAGSPWQLHVRGRARRLLAPVPGPLDLDAVRARLPEEETSPEEFYSYLSAVGLDYGPAFRVVTGGRADEDEALVGYRLPVSPDGFHAHPVILDGALQSAAALLGRAGHYQTFLPAALGAVRVWRPLDTQGYLYVRSVRITGHDAEFDILITDRAGAVAAELRACRMRRTDALAASAAGQTSVVLRSATLPGTVRPAELPAPRQVAEATATARAGLTDDRLPGLLRRLRESTAHWSAHAFTRLLPGRTRFGPADLHAAHLPDQYGQQVVQLARIAVDHGLLAAVDEAGGGGWEHRTESAAHQRARALLADYPDMAALLAVHQRCGRRLAAVLGGGQDPRELFTAEGDRHLWERFHSSTLSPALRRNARLLLGRILADRPAGAPLRVLEIGAGAGDLSAELLPLLPAELTEYTVTAPDADGFPRARARLEAYDFVDYRVLDLDDEASGPDDPAGAYDLVITSGAPHGDAVAAAHRIGRMLAEGGLLLALDRGPLPHAVLFQGLFDAPGAARPYDAGALRSALRDAGFTDITPCGPAAAAGQVLLARPPVAGGSPARADGTAAGRADLPGQWLLLSEDAANPLPAALADALARAGAQHVTTAAAADPESWEPPLSGAVPAHCVLFLDDHGARDAAALTRQAVRRAQTVRAVARALSAGARETAPALWLVTRPTGALPFPERPQDPAAAAVWGTTRTLANEHPNLSVRRISLESGPDTAADADRLLGEFRHAATAVQGPAEDEVVLTPRGRFVARLTDRHPAAGSPADGDESYGLELRSQGLRSRTAWAARPRPACGPGELLLRVHAAALNYRDVMLATGLLPPDAEVPLPEGPALGLECAGEVTAVGSEVTGYAPGDRVYAVAPGSLASHVRVRPESVGRVPDGMSYAQAATLPVVFLTVHYALDRLARLRPGETLLVHGGAGGVGLAALQYAHRLGARVIATAGTPVKRDLLRALGVDHVCDSRTLHFAEQVRDVTGGRGVDVVLNSLSGEAITRSLEALAPGGRFVELGKRDIYANQPLLLRPLRNNLSFHALDVNQLTVHAPAELAAAFREVGQRVAEGVYRPLPHEPYPAGEVHEAFRTLQHSRHLGKVVISLAEPPALERPVPPPAPAADATYLVTGGTSGFGAATARHLAARGVRHLALVSRRGPLAPGAAELVRELAALGATAHLHAADVTDPAALGEVFAQARAQGRPVGGVVHAAMHLDDAPLAELDADRFHAVLAPKMQGALVLDELTREHGVDHFVAYSSISALIGNPTQAPYVAGNLFQEALVRARRDRGAAGLAVAWGGIDETGYLFRAGMTETFDRLGAGALPPAEALDFLDRLSGGRTTVTAVGRFDWPRMARTVATLHSAARFVPLTGSGTGGRTLDAAEEFAVRYAGAASDDEARAVLTGTLIGLAADVLQISPDRIDVTKDISALGVDSLMLAELAISVQRTLGCELPMMELVTVRCLTDLTDRIHRILQQTATGTTTP</sequence>
<dbReference type="Pfam" id="PF08659">
    <property type="entry name" value="KR"/>
    <property type="match status" value="1"/>
</dbReference>
<keyword evidence="4" id="KW-0808">Transferase</keyword>
<dbReference type="InterPro" id="IPR013149">
    <property type="entry name" value="ADH-like_C"/>
</dbReference>
<dbReference type="Gene3D" id="3.40.47.10">
    <property type="match status" value="1"/>
</dbReference>
<dbReference type="InterPro" id="IPR042104">
    <property type="entry name" value="PKS_dehydratase_sf"/>
</dbReference>
<dbReference type="InterPro" id="IPR020807">
    <property type="entry name" value="PKS_DH"/>
</dbReference>
<dbReference type="InterPro" id="IPR018201">
    <property type="entry name" value="Ketoacyl_synth_AS"/>
</dbReference>
<gene>
    <name evidence="13" type="primary">wcbR</name>
    <name evidence="13" type="ORF">GCM10018772_10680</name>
</gene>
<dbReference type="GO" id="GO:0016491">
    <property type="term" value="F:oxidoreductase activity"/>
    <property type="evidence" value="ECO:0007669"/>
    <property type="project" value="InterPro"/>
</dbReference>
<dbReference type="InterPro" id="IPR013968">
    <property type="entry name" value="PKS_KR"/>
</dbReference>
<dbReference type="Gene3D" id="3.40.50.720">
    <property type="entry name" value="NAD(P)-binding Rossmann-like Domain"/>
    <property type="match status" value="3"/>
</dbReference>
<dbReference type="PROSITE" id="PS50075">
    <property type="entry name" value="CARRIER"/>
    <property type="match status" value="1"/>
</dbReference>
<dbReference type="InterPro" id="IPR032821">
    <property type="entry name" value="PKS_assoc"/>
</dbReference>
<dbReference type="Pfam" id="PF08242">
    <property type="entry name" value="Methyltransf_12"/>
    <property type="match status" value="1"/>
</dbReference>
<dbReference type="SUPFAM" id="SSF55048">
    <property type="entry name" value="Probable ACP-binding domain of malonyl-CoA ACP transacylase"/>
    <property type="match status" value="1"/>
</dbReference>
<evidence type="ECO:0000256" key="2">
    <source>
        <dbReference type="ARBA" id="ARBA00022450"/>
    </source>
</evidence>
<dbReference type="Pfam" id="PF16197">
    <property type="entry name" value="KAsynt_C_assoc"/>
    <property type="match status" value="1"/>
</dbReference>
<protein>
    <submittedName>
        <fullName evidence="13">Type I polyketide synthase</fullName>
    </submittedName>
</protein>
<dbReference type="CDD" id="cd05195">
    <property type="entry name" value="enoyl_red"/>
    <property type="match status" value="1"/>
</dbReference>
<dbReference type="InterPro" id="IPR016036">
    <property type="entry name" value="Malonyl_transacylase_ACP-bd"/>
</dbReference>
<evidence type="ECO:0000256" key="5">
    <source>
        <dbReference type="ARBA" id="ARBA00022857"/>
    </source>
</evidence>
<feature type="active site" description="Proton donor; for dehydratase activity" evidence="9">
    <location>
        <position position="1091"/>
    </location>
</feature>
<evidence type="ECO:0000259" key="11">
    <source>
        <dbReference type="PROSITE" id="PS52004"/>
    </source>
</evidence>
<feature type="domain" description="Ketosynthase family 3 (KS3)" evidence="11">
    <location>
        <begin position="8"/>
        <end position="431"/>
    </location>
</feature>
<keyword evidence="14" id="KW-1185">Reference proteome</keyword>
<dbReference type="InterPro" id="IPR029063">
    <property type="entry name" value="SAM-dependent_MTases_sf"/>
</dbReference>
<dbReference type="InterPro" id="IPR049551">
    <property type="entry name" value="PKS_DH_C"/>
</dbReference>
<name>A0A919A777_9ACTN</name>
<accession>A0A919A777</accession>
<dbReference type="SUPFAM" id="SSF53901">
    <property type="entry name" value="Thiolase-like"/>
    <property type="match status" value="1"/>
</dbReference>
<dbReference type="SMART" id="SM00826">
    <property type="entry name" value="PKS_DH"/>
    <property type="match status" value="1"/>
</dbReference>
<evidence type="ECO:0000256" key="6">
    <source>
        <dbReference type="ARBA" id="ARBA00023194"/>
    </source>
</evidence>
<dbReference type="FunFam" id="3.40.50.720:FF:000209">
    <property type="entry name" value="Polyketide synthase Pks12"/>
    <property type="match status" value="1"/>
</dbReference>
<dbReference type="Pfam" id="PF00550">
    <property type="entry name" value="PP-binding"/>
    <property type="match status" value="1"/>
</dbReference>
<dbReference type="InterPro" id="IPR014030">
    <property type="entry name" value="Ketoacyl_synth_N"/>
</dbReference>
<dbReference type="InterPro" id="IPR049552">
    <property type="entry name" value="PKS_DH_N"/>
</dbReference>
<evidence type="ECO:0000256" key="9">
    <source>
        <dbReference type="PROSITE-ProRule" id="PRU01363"/>
    </source>
</evidence>
<dbReference type="SMART" id="SM00827">
    <property type="entry name" value="PKS_AT"/>
    <property type="match status" value="1"/>
</dbReference>
<evidence type="ECO:0000256" key="1">
    <source>
        <dbReference type="ARBA" id="ARBA00004792"/>
    </source>
</evidence>
<dbReference type="InterPro" id="IPR036736">
    <property type="entry name" value="ACP-like_sf"/>
</dbReference>
<feature type="active site" description="Proton acceptor; for dehydratase activity" evidence="9">
    <location>
        <position position="928"/>
    </location>
</feature>
<dbReference type="InterPro" id="IPR016039">
    <property type="entry name" value="Thiolase-like"/>
</dbReference>
<dbReference type="PROSITE" id="PS52004">
    <property type="entry name" value="KS3_2"/>
    <property type="match status" value="1"/>
</dbReference>
<dbReference type="Gene3D" id="3.90.180.10">
    <property type="entry name" value="Medium-chain alcohol dehydrogenases, catalytic domain"/>
    <property type="match status" value="1"/>
</dbReference>
<dbReference type="SMART" id="SM00825">
    <property type="entry name" value="PKS_KS"/>
    <property type="match status" value="1"/>
</dbReference>
<evidence type="ECO:0000256" key="7">
    <source>
        <dbReference type="ARBA" id="ARBA00023268"/>
    </source>
</evidence>